<evidence type="ECO:0000256" key="1">
    <source>
        <dbReference type="SAM" id="MobiDB-lite"/>
    </source>
</evidence>
<dbReference type="EMBL" id="WJEC01008390">
    <property type="protein sequence ID" value="KAF7462507.1"/>
    <property type="molecule type" value="Genomic_DNA"/>
</dbReference>
<evidence type="ECO:0000313" key="3">
    <source>
        <dbReference type="EMBL" id="VTJ83327.1"/>
    </source>
</evidence>
<dbReference type="EMBL" id="CABDUW010001680">
    <property type="protein sequence ID" value="VTJ83327.1"/>
    <property type="molecule type" value="Genomic_DNA"/>
</dbReference>
<reference evidence="2" key="2">
    <citation type="submission" date="2020-08" db="EMBL/GenBank/DDBJ databases">
        <authorList>
            <person name="Shumante A."/>
            <person name="Zimin A.V."/>
            <person name="Puiu D."/>
            <person name="Salzberg S.L."/>
        </authorList>
    </citation>
    <scope>NUCLEOTIDE SEQUENCE</scope>
    <source>
        <strain evidence="2">WC2-LM</strain>
        <tissue evidence="2">Liver</tissue>
    </source>
</reference>
<dbReference type="AlphaFoldDB" id="A0A5E4CND8"/>
<feature type="compositionally biased region" description="Gly residues" evidence="1">
    <location>
        <begin position="137"/>
        <end position="147"/>
    </location>
</feature>
<gene>
    <name evidence="2" type="ORF">GHT09_012456</name>
    <name evidence="3" type="ORF">MONAX_5E012534</name>
</gene>
<dbReference type="Proteomes" id="UP000335636">
    <property type="component" value="Unassembled WGS sequence"/>
</dbReference>
<sequence>MTPHLKFSSEYERTRGRKPRHVTGPPSNAFKIPRRQRAVRNFRLGAKHVTAPGPPPAQYPSRRATTLLTAASALARLRTRLSRCLALGPAHLCPRPFRPSLPLRPVSRRQRRRRRLAQLVGSLYKGEKQADRTAGAAAGGGSGGAGSGDRCWFPSLARGGERATPPGPLKGRGFFKGDSRGF</sequence>
<reference evidence="3 4" key="1">
    <citation type="submission" date="2019-04" db="EMBL/GenBank/DDBJ databases">
        <authorList>
            <person name="Alioto T."/>
            <person name="Alioto T."/>
        </authorList>
    </citation>
    <scope>NUCLEOTIDE SEQUENCE [LARGE SCALE GENOMIC DNA]</scope>
</reference>
<proteinExistence type="predicted"/>
<protein>
    <submittedName>
        <fullName evidence="3">Uncharacterized protein</fullName>
    </submittedName>
</protein>
<keyword evidence="4" id="KW-1185">Reference proteome</keyword>
<accession>A0A5E4CND8</accession>
<feature type="region of interest" description="Disordered" evidence="1">
    <location>
        <begin position="127"/>
        <end position="182"/>
    </location>
</feature>
<evidence type="ECO:0000313" key="2">
    <source>
        <dbReference type="EMBL" id="KAF7462507.1"/>
    </source>
</evidence>
<evidence type="ECO:0000313" key="4">
    <source>
        <dbReference type="Proteomes" id="UP000335636"/>
    </source>
</evidence>
<feature type="region of interest" description="Disordered" evidence="1">
    <location>
        <begin position="1"/>
        <end position="28"/>
    </location>
</feature>
<organism evidence="3 4">
    <name type="scientific">Marmota monax</name>
    <name type="common">Woodchuck</name>
    <dbReference type="NCBI Taxonomy" id="9995"/>
    <lineage>
        <taxon>Eukaryota</taxon>
        <taxon>Metazoa</taxon>
        <taxon>Chordata</taxon>
        <taxon>Craniata</taxon>
        <taxon>Vertebrata</taxon>
        <taxon>Euteleostomi</taxon>
        <taxon>Mammalia</taxon>
        <taxon>Eutheria</taxon>
        <taxon>Euarchontoglires</taxon>
        <taxon>Glires</taxon>
        <taxon>Rodentia</taxon>
        <taxon>Sciuromorpha</taxon>
        <taxon>Sciuridae</taxon>
        <taxon>Xerinae</taxon>
        <taxon>Marmotini</taxon>
        <taxon>Marmota</taxon>
    </lineage>
</organism>
<name>A0A5E4CND8_MARMO</name>
<dbReference type="Proteomes" id="UP000662637">
    <property type="component" value="Unassembled WGS sequence"/>
</dbReference>